<dbReference type="PRINTS" id="PR00038">
    <property type="entry name" value="HTHLUXR"/>
</dbReference>
<name>A0A7Z2T4M0_9VIBR</name>
<sequence length="214" mass="24749">MRGIYTRTLYFLCQNPEDNFMHINRLEACLKTKIYKTNPQGLCEEKPRHLNKIVILDYSSSSTLLKKLALLEIDIAEFDTILINVTKRLTTDELLKYGNLKGLFFKTETTDKIATGVREVINGQNWLPRKVTSQLLHYYRKTLKPPKPAVVVNLTASELQILRSLPNSSNKEIAETLCITEHTVKSHLYQIFRKLSVKKRSQAIAWADHYLLQD</sequence>
<keyword evidence="1" id="KW-0805">Transcription regulation</keyword>
<evidence type="ECO:0000313" key="5">
    <source>
        <dbReference type="EMBL" id="QIA64318.1"/>
    </source>
</evidence>
<dbReference type="SUPFAM" id="SSF46894">
    <property type="entry name" value="C-terminal effector domain of the bipartite response regulators"/>
    <property type="match status" value="1"/>
</dbReference>
<dbReference type="KEGG" id="vas:GT360_12710"/>
<dbReference type="InterPro" id="IPR036388">
    <property type="entry name" value="WH-like_DNA-bd_sf"/>
</dbReference>
<dbReference type="Pfam" id="PF00196">
    <property type="entry name" value="GerE"/>
    <property type="match status" value="1"/>
</dbReference>
<keyword evidence="6" id="KW-1185">Reference proteome</keyword>
<organism evidence="5 6">
    <name type="scientific">Vibrio astriarenae</name>
    <dbReference type="NCBI Taxonomy" id="1481923"/>
    <lineage>
        <taxon>Bacteria</taxon>
        <taxon>Pseudomonadati</taxon>
        <taxon>Pseudomonadota</taxon>
        <taxon>Gammaproteobacteria</taxon>
        <taxon>Vibrionales</taxon>
        <taxon>Vibrionaceae</taxon>
        <taxon>Vibrio</taxon>
    </lineage>
</organism>
<dbReference type="Gene3D" id="3.40.50.2300">
    <property type="match status" value="1"/>
</dbReference>
<evidence type="ECO:0000259" key="4">
    <source>
        <dbReference type="PROSITE" id="PS50043"/>
    </source>
</evidence>
<dbReference type="InterPro" id="IPR000792">
    <property type="entry name" value="Tscrpt_reg_LuxR_C"/>
</dbReference>
<protein>
    <submittedName>
        <fullName evidence="5">DNA-binding response regulator</fullName>
    </submittedName>
</protein>
<dbReference type="PANTHER" id="PTHR44688:SF16">
    <property type="entry name" value="DNA-BINDING TRANSCRIPTIONAL ACTIVATOR DEVR_DOSR"/>
    <property type="match status" value="1"/>
</dbReference>
<dbReference type="EMBL" id="CP047475">
    <property type="protein sequence ID" value="QIA64318.1"/>
    <property type="molecule type" value="Genomic_DNA"/>
</dbReference>
<keyword evidence="2 5" id="KW-0238">DNA-binding</keyword>
<dbReference type="GO" id="GO:0006355">
    <property type="term" value="P:regulation of DNA-templated transcription"/>
    <property type="evidence" value="ECO:0007669"/>
    <property type="project" value="InterPro"/>
</dbReference>
<evidence type="ECO:0000256" key="2">
    <source>
        <dbReference type="ARBA" id="ARBA00023125"/>
    </source>
</evidence>
<dbReference type="CDD" id="cd06170">
    <property type="entry name" value="LuxR_C_like"/>
    <property type="match status" value="1"/>
</dbReference>
<dbReference type="Proteomes" id="UP000464262">
    <property type="component" value="Chromosome 1"/>
</dbReference>
<evidence type="ECO:0000256" key="3">
    <source>
        <dbReference type="ARBA" id="ARBA00023163"/>
    </source>
</evidence>
<gene>
    <name evidence="5" type="ORF">GT360_12710</name>
</gene>
<dbReference type="PROSITE" id="PS50043">
    <property type="entry name" value="HTH_LUXR_2"/>
    <property type="match status" value="1"/>
</dbReference>
<dbReference type="InterPro" id="IPR049151">
    <property type="entry name" value="CsgD-like_REC"/>
</dbReference>
<feature type="domain" description="HTH luxR-type" evidence="4">
    <location>
        <begin position="147"/>
        <end position="211"/>
    </location>
</feature>
<dbReference type="Pfam" id="PF21155">
    <property type="entry name" value="VpsT-like_REC"/>
    <property type="match status" value="1"/>
</dbReference>
<dbReference type="GO" id="GO:0003677">
    <property type="term" value="F:DNA binding"/>
    <property type="evidence" value="ECO:0007669"/>
    <property type="project" value="UniProtKB-KW"/>
</dbReference>
<accession>A0A7Z2T4M0</accession>
<dbReference type="PANTHER" id="PTHR44688">
    <property type="entry name" value="DNA-BINDING TRANSCRIPTIONAL ACTIVATOR DEVR_DOSR"/>
    <property type="match status" value="1"/>
</dbReference>
<evidence type="ECO:0000256" key="1">
    <source>
        <dbReference type="ARBA" id="ARBA00023015"/>
    </source>
</evidence>
<dbReference type="SMART" id="SM00421">
    <property type="entry name" value="HTH_LUXR"/>
    <property type="match status" value="1"/>
</dbReference>
<evidence type="ECO:0000313" key="6">
    <source>
        <dbReference type="Proteomes" id="UP000464262"/>
    </source>
</evidence>
<dbReference type="RefSeq" id="WP_164649227.1">
    <property type="nucleotide sequence ID" value="NZ_CP047475.1"/>
</dbReference>
<dbReference type="Gene3D" id="1.10.10.10">
    <property type="entry name" value="Winged helix-like DNA-binding domain superfamily/Winged helix DNA-binding domain"/>
    <property type="match status" value="1"/>
</dbReference>
<reference evidence="5 6" key="1">
    <citation type="submission" date="2020-01" db="EMBL/GenBank/DDBJ databases">
        <title>Whole genome and functional gene identification of agarase of Vibrio HN897.</title>
        <authorList>
            <person name="Liu Y."/>
            <person name="Zhao Z."/>
        </authorList>
    </citation>
    <scope>NUCLEOTIDE SEQUENCE [LARGE SCALE GENOMIC DNA]</scope>
    <source>
        <strain evidence="5 6">HN897</strain>
    </source>
</reference>
<proteinExistence type="predicted"/>
<dbReference type="AlphaFoldDB" id="A0A7Z2T4M0"/>
<keyword evidence="3" id="KW-0804">Transcription</keyword>
<dbReference type="InterPro" id="IPR016032">
    <property type="entry name" value="Sig_transdc_resp-reg_C-effctor"/>
</dbReference>